<gene>
    <name evidence="3" type="ORF">NCTC13163_00227</name>
</gene>
<dbReference type="RefSeq" id="WP_029334083.1">
    <property type="nucleotide sequence ID" value="NZ_UGGP01000001.1"/>
</dbReference>
<keyword evidence="2" id="KW-1133">Transmembrane helix</keyword>
<evidence type="ECO:0000313" key="3">
    <source>
        <dbReference type="EMBL" id="STO06887.1"/>
    </source>
</evidence>
<keyword evidence="2" id="KW-0472">Membrane</keyword>
<keyword evidence="2" id="KW-0812">Transmembrane</keyword>
<reference evidence="3 4" key="1">
    <citation type="submission" date="2018-06" db="EMBL/GenBank/DDBJ databases">
        <authorList>
            <consortium name="Pathogen Informatics"/>
            <person name="Doyle S."/>
        </authorList>
    </citation>
    <scope>NUCLEOTIDE SEQUENCE [LARGE SCALE GENOMIC DNA]</scope>
    <source>
        <strain evidence="3 4">NCTC13163</strain>
    </source>
</reference>
<dbReference type="OrthoDB" id="2353634at2"/>
<protein>
    <submittedName>
        <fullName evidence="3">Uncharacterized protein</fullName>
    </submittedName>
</protein>
<dbReference type="AlphaFoldDB" id="A0A377FPZ9"/>
<sequence length="102" mass="11219">MKRFLGKCIEYACVGVLFVGFYFGISFLIDTFELGNKQALVFLGMAFIAFPLSLLGGYMLARPIQHRLHGKPGGSKRHELRGNEKPHGVTEDRNSPYGGNGG</sequence>
<feature type="transmembrane region" description="Helical" evidence="2">
    <location>
        <begin position="41"/>
        <end position="61"/>
    </location>
</feature>
<feature type="region of interest" description="Disordered" evidence="1">
    <location>
        <begin position="69"/>
        <end position="102"/>
    </location>
</feature>
<feature type="transmembrane region" description="Helical" evidence="2">
    <location>
        <begin position="12"/>
        <end position="29"/>
    </location>
</feature>
<name>A0A377FPZ9_9BACL</name>
<feature type="compositionally biased region" description="Basic and acidic residues" evidence="1">
    <location>
        <begin position="76"/>
        <end position="94"/>
    </location>
</feature>
<dbReference type="EMBL" id="UGGP01000001">
    <property type="protein sequence ID" value="STO06887.1"/>
    <property type="molecule type" value="Genomic_DNA"/>
</dbReference>
<organism evidence="3 4">
    <name type="scientific">Exiguobacterium aurantiacum</name>
    <dbReference type="NCBI Taxonomy" id="33987"/>
    <lineage>
        <taxon>Bacteria</taxon>
        <taxon>Bacillati</taxon>
        <taxon>Bacillota</taxon>
        <taxon>Bacilli</taxon>
        <taxon>Bacillales</taxon>
        <taxon>Bacillales Family XII. Incertae Sedis</taxon>
        <taxon>Exiguobacterium</taxon>
    </lineage>
</organism>
<evidence type="ECO:0000256" key="1">
    <source>
        <dbReference type="SAM" id="MobiDB-lite"/>
    </source>
</evidence>
<evidence type="ECO:0000313" key="4">
    <source>
        <dbReference type="Proteomes" id="UP000254060"/>
    </source>
</evidence>
<proteinExistence type="predicted"/>
<dbReference type="Proteomes" id="UP000254060">
    <property type="component" value="Unassembled WGS sequence"/>
</dbReference>
<evidence type="ECO:0000256" key="2">
    <source>
        <dbReference type="SAM" id="Phobius"/>
    </source>
</evidence>
<accession>A0A377FPZ9</accession>
<dbReference type="STRING" id="1397694.GCA_000702585_00747"/>